<gene>
    <name evidence="2" type="ORF">ACFFUT_03135</name>
</gene>
<evidence type="ECO:0000256" key="1">
    <source>
        <dbReference type="SAM" id="Phobius"/>
    </source>
</evidence>
<name>A0ABV5JBE5_9RHOB</name>
<organism evidence="2 3">
    <name type="scientific">Pseudohalocynthiibacter aestuariivivens</name>
    <dbReference type="NCBI Taxonomy" id="1591409"/>
    <lineage>
        <taxon>Bacteria</taxon>
        <taxon>Pseudomonadati</taxon>
        <taxon>Pseudomonadota</taxon>
        <taxon>Alphaproteobacteria</taxon>
        <taxon>Rhodobacterales</taxon>
        <taxon>Paracoccaceae</taxon>
        <taxon>Pseudohalocynthiibacter</taxon>
    </lineage>
</organism>
<keyword evidence="3" id="KW-1185">Reference proteome</keyword>
<keyword evidence="1" id="KW-0472">Membrane</keyword>
<sequence length="89" mass="10346">MFFQIARLAFFGFIVLTVLYVILSWYSRSIRRGKLETEFDEEVKTGDRDAFIKEGLARYDSSLRRKLILGVYVVPVIVVAALIYVTNFM</sequence>
<keyword evidence="1" id="KW-0812">Transmembrane</keyword>
<evidence type="ECO:0000313" key="2">
    <source>
        <dbReference type="EMBL" id="MFB9230781.1"/>
    </source>
</evidence>
<keyword evidence="1" id="KW-1133">Transmembrane helix</keyword>
<evidence type="ECO:0000313" key="3">
    <source>
        <dbReference type="Proteomes" id="UP001589683"/>
    </source>
</evidence>
<reference evidence="2 3" key="1">
    <citation type="submission" date="2024-09" db="EMBL/GenBank/DDBJ databases">
        <authorList>
            <person name="Sun Q."/>
            <person name="Mori K."/>
        </authorList>
    </citation>
    <scope>NUCLEOTIDE SEQUENCE [LARGE SCALE GENOMIC DNA]</scope>
    <source>
        <strain evidence="2 3">CECT 8726</strain>
    </source>
</reference>
<proteinExistence type="predicted"/>
<dbReference type="EMBL" id="JBHMEA010000007">
    <property type="protein sequence ID" value="MFB9230781.1"/>
    <property type="molecule type" value="Genomic_DNA"/>
</dbReference>
<dbReference type="RefSeq" id="WP_213887338.1">
    <property type="nucleotide sequence ID" value="NZ_JAGFNU010000001.1"/>
</dbReference>
<accession>A0ABV5JBE5</accession>
<evidence type="ECO:0008006" key="4">
    <source>
        <dbReference type="Google" id="ProtNLM"/>
    </source>
</evidence>
<comment type="caution">
    <text evidence="2">The sequence shown here is derived from an EMBL/GenBank/DDBJ whole genome shotgun (WGS) entry which is preliminary data.</text>
</comment>
<dbReference type="Proteomes" id="UP001589683">
    <property type="component" value="Unassembled WGS sequence"/>
</dbReference>
<protein>
    <recommendedName>
        <fullName evidence="4">Cation/multidrug efflux pump</fullName>
    </recommendedName>
</protein>
<feature type="transmembrane region" description="Helical" evidence="1">
    <location>
        <begin position="67"/>
        <end position="86"/>
    </location>
</feature>
<feature type="transmembrane region" description="Helical" evidence="1">
    <location>
        <begin position="6"/>
        <end position="26"/>
    </location>
</feature>